<evidence type="ECO:0000256" key="4">
    <source>
        <dbReference type="RuleBase" id="RU362057"/>
    </source>
</evidence>
<name>A0A3G3NCU6_9FABA</name>
<sequence length="487" mass="54723">MEKNQPRLHAIMFPLPFQGHVNPLMQLAIKLASMGVTVTFVNTQFIDQQINKARAYDYTAGDDMFAEARQSGLDIRYTTITDGFPLKFDRNAIDKFWPGLEIVFPAHVDELLSNMMGSDLDPTLTCLIADTFFNWTSDLARKHNLVNVSCWTQPALTYSINYHMDLLKMNGHFGSHDIREDAITYIPGVPAIDLEDLPSFFQQNDPSDLIVRIAETSFQCCRRADFVLFNTIEELESETISALQHDQQQIYAVGPLVSSLELAKGMVPSASFHFESDCAQWLNTKPHGSVLYVSFGSACLIGKLDIMELAYALFLSEVNFVWVLPPHLVGSDPISFLPAGYEEDIKDKGLIVQWCNQVAVLSHSATGGFLSHCGWNSTLESIWCGIPLLCSPLSYDQTPNRKLIVDAWKIGLNLCQKKSIRREEAARNIQKLMHGEIADELRSNVSVMRQTMKHATVAGGSTERNLDRFINSVKAKSNMKFDNDRKI</sequence>
<dbReference type="PROSITE" id="PS00375">
    <property type="entry name" value="UDPGT"/>
    <property type="match status" value="1"/>
</dbReference>
<dbReference type="Pfam" id="PF26168">
    <property type="entry name" value="Glyco_transf_N"/>
    <property type="match status" value="1"/>
</dbReference>
<evidence type="ECO:0000256" key="3">
    <source>
        <dbReference type="RuleBase" id="RU003718"/>
    </source>
</evidence>
<dbReference type="CDD" id="cd03784">
    <property type="entry name" value="GT1_Gtf-like"/>
    <property type="match status" value="1"/>
</dbReference>
<proteinExistence type="evidence at transcript level"/>
<dbReference type="InterPro" id="IPR002213">
    <property type="entry name" value="UDP_glucos_trans"/>
</dbReference>
<organism evidence="6">
    <name type="scientific">Polygala tenuifolia</name>
    <dbReference type="NCBI Taxonomy" id="355332"/>
    <lineage>
        <taxon>Eukaryota</taxon>
        <taxon>Viridiplantae</taxon>
        <taxon>Streptophyta</taxon>
        <taxon>Embryophyta</taxon>
        <taxon>Tracheophyta</taxon>
        <taxon>Spermatophyta</taxon>
        <taxon>Magnoliopsida</taxon>
        <taxon>eudicotyledons</taxon>
        <taxon>Gunneridae</taxon>
        <taxon>Pentapetalae</taxon>
        <taxon>rosids</taxon>
        <taxon>fabids</taxon>
        <taxon>Fabales</taxon>
        <taxon>Polygalaceae</taxon>
        <taxon>Polygala</taxon>
    </lineage>
</organism>
<dbReference type="GO" id="GO:0080044">
    <property type="term" value="F:quercetin 7-O-glucosyltransferase activity"/>
    <property type="evidence" value="ECO:0007669"/>
    <property type="project" value="TreeGrafter"/>
</dbReference>
<reference evidence="6" key="1">
    <citation type="submission" date="2018-02" db="EMBL/GenBank/DDBJ databases">
        <title>Transcriptomic analysis to select cyctochrome P450 and glucosyltransferase involving in onjisaponin biosynthesis in Polygala tenuifolia.</title>
        <authorList>
            <person name="Kim O.T."/>
            <person name="Jin M.L."/>
        </authorList>
    </citation>
    <scope>NUCLEOTIDE SEQUENCE</scope>
</reference>
<dbReference type="Pfam" id="PF00201">
    <property type="entry name" value="UDPGT"/>
    <property type="match status" value="1"/>
</dbReference>
<dbReference type="Gene3D" id="3.40.50.2000">
    <property type="entry name" value="Glycogen Phosphorylase B"/>
    <property type="match status" value="2"/>
</dbReference>
<dbReference type="EC" id="2.4.1.-" evidence="4"/>
<dbReference type="PANTHER" id="PTHR11926:SF774">
    <property type="entry name" value="UDP-GLYCOSYLTRANSFERASE 85A1-RELATED"/>
    <property type="match status" value="1"/>
</dbReference>
<protein>
    <recommendedName>
        <fullName evidence="4">Glycosyltransferase</fullName>
        <ecNumber evidence="4">2.4.1.-</ecNumber>
    </recommendedName>
</protein>
<dbReference type="AlphaFoldDB" id="A0A3G3NCU6"/>
<dbReference type="GO" id="GO:0080043">
    <property type="term" value="F:quercetin 3-O-glucosyltransferase activity"/>
    <property type="evidence" value="ECO:0007669"/>
    <property type="project" value="TreeGrafter"/>
</dbReference>
<dbReference type="PANTHER" id="PTHR11926">
    <property type="entry name" value="GLUCOSYL/GLUCURONOSYL TRANSFERASES"/>
    <property type="match status" value="1"/>
</dbReference>
<dbReference type="FunFam" id="3.40.50.2000:FF:000060">
    <property type="entry name" value="Glycosyltransferase"/>
    <property type="match status" value="1"/>
</dbReference>
<evidence type="ECO:0000313" key="6">
    <source>
        <dbReference type="EMBL" id="AYR16632.1"/>
    </source>
</evidence>
<dbReference type="InterPro" id="IPR058980">
    <property type="entry name" value="Glyco_transf_N"/>
</dbReference>
<accession>A0A3G3NCU6</accession>
<keyword evidence="2 3" id="KW-0808">Transferase</keyword>
<evidence type="ECO:0000256" key="2">
    <source>
        <dbReference type="ARBA" id="ARBA00022679"/>
    </source>
</evidence>
<comment type="similarity">
    <text evidence="1 3">Belongs to the UDP-glycosyltransferase family.</text>
</comment>
<evidence type="ECO:0000256" key="1">
    <source>
        <dbReference type="ARBA" id="ARBA00009995"/>
    </source>
</evidence>
<feature type="domain" description="Glycosyltransferase N-terminal" evidence="5">
    <location>
        <begin position="11"/>
        <end position="55"/>
    </location>
</feature>
<dbReference type="SUPFAM" id="SSF53756">
    <property type="entry name" value="UDP-Glycosyltransferase/glycogen phosphorylase"/>
    <property type="match status" value="1"/>
</dbReference>
<keyword evidence="3" id="KW-0328">Glycosyltransferase</keyword>
<dbReference type="EMBL" id="MG922906">
    <property type="protein sequence ID" value="AYR16632.1"/>
    <property type="molecule type" value="mRNA"/>
</dbReference>
<evidence type="ECO:0000259" key="5">
    <source>
        <dbReference type="Pfam" id="PF26168"/>
    </source>
</evidence>
<dbReference type="InterPro" id="IPR035595">
    <property type="entry name" value="UDP_glycos_trans_CS"/>
</dbReference>